<gene>
    <name evidence="4" type="ORF">VTK73DRAFT_6109</name>
</gene>
<dbReference type="Proteomes" id="UP001586593">
    <property type="component" value="Unassembled WGS sequence"/>
</dbReference>
<keyword evidence="2" id="KW-0436">Ligase</keyword>
<protein>
    <recommendedName>
        <fullName evidence="3">AMP-dependent synthetase/ligase domain-containing protein</fullName>
    </recommendedName>
</protein>
<dbReference type="EMBL" id="JAZHXJ010000343">
    <property type="protein sequence ID" value="KAL1864174.1"/>
    <property type="molecule type" value="Genomic_DNA"/>
</dbReference>
<dbReference type="InterPro" id="IPR000873">
    <property type="entry name" value="AMP-dep_synth/lig_dom"/>
</dbReference>
<dbReference type="InterPro" id="IPR042099">
    <property type="entry name" value="ANL_N_sf"/>
</dbReference>
<evidence type="ECO:0000256" key="1">
    <source>
        <dbReference type="ARBA" id="ARBA00006432"/>
    </source>
</evidence>
<feature type="domain" description="AMP-dependent synthetase/ligase" evidence="3">
    <location>
        <begin position="15"/>
        <end position="171"/>
    </location>
</feature>
<dbReference type="Gene3D" id="3.40.50.12780">
    <property type="entry name" value="N-terminal domain of ligase-like"/>
    <property type="match status" value="1"/>
</dbReference>
<evidence type="ECO:0000256" key="2">
    <source>
        <dbReference type="ARBA" id="ARBA00022598"/>
    </source>
</evidence>
<comment type="similarity">
    <text evidence="1">Belongs to the ATP-dependent AMP-binding enzyme family.</text>
</comment>
<evidence type="ECO:0000313" key="5">
    <source>
        <dbReference type="Proteomes" id="UP001586593"/>
    </source>
</evidence>
<evidence type="ECO:0000259" key="3">
    <source>
        <dbReference type="Pfam" id="PF00501"/>
    </source>
</evidence>
<reference evidence="4 5" key="1">
    <citation type="journal article" date="2024" name="Commun. Biol.">
        <title>Comparative genomic analysis of thermophilic fungi reveals convergent evolutionary adaptations and gene losses.</title>
        <authorList>
            <person name="Steindorff A.S."/>
            <person name="Aguilar-Pontes M.V."/>
            <person name="Robinson A.J."/>
            <person name="Andreopoulos B."/>
            <person name="LaButti K."/>
            <person name="Kuo A."/>
            <person name="Mondo S."/>
            <person name="Riley R."/>
            <person name="Otillar R."/>
            <person name="Haridas S."/>
            <person name="Lipzen A."/>
            <person name="Grimwood J."/>
            <person name="Schmutz J."/>
            <person name="Clum A."/>
            <person name="Reid I.D."/>
            <person name="Moisan M.C."/>
            <person name="Butler G."/>
            <person name="Nguyen T.T.M."/>
            <person name="Dewar K."/>
            <person name="Conant G."/>
            <person name="Drula E."/>
            <person name="Henrissat B."/>
            <person name="Hansel C."/>
            <person name="Singer S."/>
            <person name="Hutchinson M.I."/>
            <person name="de Vries R.P."/>
            <person name="Natvig D.O."/>
            <person name="Powell A.J."/>
            <person name="Tsang A."/>
            <person name="Grigoriev I.V."/>
        </authorList>
    </citation>
    <scope>NUCLEOTIDE SEQUENCE [LARGE SCALE GENOMIC DNA]</scope>
    <source>
        <strain evidence="4 5">ATCC 24622</strain>
    </source>
</reference>
<dbReference type="Pfam" id="PF00501">
    <property type="entry name" value="AMP-binding"/>
    <property type="match status" value="1"/>
</dbReference>
<proteinExistence type="inferred from homology"/>
<sequence>MATLQSAIQGSDKSVAVIVPSRPDPLTITYKALLSEVSSFQAKLAALGVSQSAAISIAIVNSYEFIVSFLATSWQRAIAAPLNPAYKQDEFEFYIDDVKSAVVLVPRGAYQSGSPAVRAAKKFNAAIAECYWDPSRREIVLDVKCLGQLEGKDQQPVLKPKPDDVALVLHTR</sequence>
<dbReference type="PANTHER" id="PTHR43201:SF5">
    <property type="entry name" value="MEDIUM-CHAIN ACYL-COA LIGASE ACSF2, MITOCHONDRIAL"/>
    <property type="match status" value="1"/>
</dbReference>
<evidence type="ECO:0000313" key="4">
    <source>
        <dbReference type="EMBL" id="KAL1864174.1"/>
    </source>
</evidence>
<keyword evidence="5" id="KW-1185">Reference proteome</keyword>
<dbReference type="PANTHER" id="PTHR43201">
    <property type="entry name" value="ACYL-COA SYNTHETASE"/>
    <property type="match status" value="1"/>
</dbReference>
<name>A0ABR3WKK1_9PEZI</name>
<organism evidence="4 5">
    <name type="scientific">Phialemonium thermophilum</name>
    <dbReference type="NCBI Taxonomy" id="223376"/>
    <lineage>
        <taxon>Eukaryota</taxon>
        <taxon>Fungi</taxon>
        <taxon>Dikarya</taxon>
        <taxon>Ascomycota</taxon>
        <taxon>Pezizomycotina</taxon>
        <taxon>Sordariomycetes</taxon>
        <taxon>Sordariomycetidae</taxon>
        <taxon>Cephalothecales</taxon>
        <taxon>Cephalothecaceae</taxon>
        <taxon>Phialemonium</taxon>
    </lineage>
</organism>
<comment type="caution">
    <text evidence="4">The sequence shown here is derived from an EMBL/GenBank/DDBJ whole genome shotgun (WGS) entry which is preliminary data.</text>
</comment>
<dbReference type="SUPFAM" id="SSF56801">
    <property type="entry name" value="Acetyl-CoA synthetase-like"/>
    <property type="match status" value="1"/>
</dbReference>
<accession>A0ABR3WKK1</accession>